<feature type="domain" description="Peptidase A1" evidence="8">
    <location>
        <begin position="48"/>
        <end position="360"/>
    </location>
</feature>
<dbReference type="InterPro" id="IPR001969">
    <property type="entry name" value="Aspartic_peptidase_AS"/>
</dbReference>
<reference evidence="9" key="1">
    <citation type="submission" date="2021-03" db="EMBL/GenBank/DDBJ databases">
        <authorList>
            <person name="Tagirdzhanova G."/>
        </authorList>
    </citation>
    <scope>NUCLEOTIDE SEQUENCE</scope>
</reference>
<accession>A0A8H3ELS3</accession>
<dbReference type="GO" id="GO:0006508">
    <property type="term" value="P:proteolysis"/>
    <property type="evidence" value="ECO:0007669"/>
    <property type="project" value="UniProtKB-KW"/>
</dbReference>
<evidence type="ECO:0000256" key="3">
    <source>
        <dbReference type="ARBA" id="ARBA00022750"/>
    </source>
</evidence>
<evidence type="ECO:0000313" key="10">
    <source>
        <dbReference type="Proteomes" id="UP000664169"/>
    </source>
</evidence>
<evidence type="ECO:0000256" key="2">
    <source>
        <dbReference type="ARBA" id="ARBA00022670"/>
    </source>
</evidence>
<dbReference type="InterPro" id="IPR021109">
    <property type="entry name" value="Peptidase_aspartic_dom_sf"/>
</dbReference>
<keyword evidence="7" id="KW-0732">Signal</keyword>
<evidence type="ECO:0000256" key="5">
    <source>
        <dbReference type="PIRSR" id="PIRSR601461-2"/>
    </source>
</evidence>
<evidence type="ECO:0000256" key="4">
    <source>
        <dbReference type="ARBA" id="ARBA00022801"/>
    </source>
</evidence>
<comment type="similarity">
    <text evidence="1 6">Belongs to the peptidase A1 family.</text>
</comment>
<gene>
    <name evidence="9" type="ORF">GOMPHAMPRED_006016</name>
</gene>
<sequence length="366" mass="38509">MPLLSHLFYTAVLMVGSCSAAPRQGRTFSVSQQLVNPGYRLHGAHQMLKTHAKFGKTPLERVVATVQSSSGPVVATPVDAFDGEYLCLVTPSSQSSGHRLYQPSSTAKQLNGYTWSIRYGDGSQAAGVVYTDAVTIGGVTYASQAVEADTSVSSQLVSNRADGFVGLAFNNDNQVKPIQQKTFLSGISPSLQSPTMVANLKYHGPGTYDFGYINSSRYTGSITYTNVNPSSGFWQIAVSGYGSSPFNAIVDTGSSLIYLPSAILSAYYSKVSGAQNSNVYGGWVVPCGATLSNLSLRIGTFNAVVPGKYIVYGPVGGGSFTCYAGLQDGSNLGFAILGDIFIKSNMVVFDNSASPRIGLAVPANLP</sequence>
<dbReference type="PANTHER" id="PTHR47966:SF2">
    <property type="entry name" value="ASPERGILLOPEPSIN-1-RELATED"/>
    <property type="match status" value="1"/>
</dbReference>
<proteinExistence type="inferred from homology"/>
<dbReference type="InterPro" id="IPR033121">
    <property type="entry name" value="PEPTIDASE_A1"/>
</dbReference>
<dbReference type="Pfam" id="PF00026">
    <property type="entry name" value="Asp"/>
    <property type="match status" value="1"/>
</dbReference>
<dbReference type="Proteomes" id="UP000664169">
    <property type="component" value="Unassembled WGS sequence"/>
</dbReference>
<name>A0A8H3ELS3_9LECA</name>
<dbReference type="AlphaFoldDB" id="A0A8H3ELS3"/>
<dbReference type="PANTHER" id="PTHR47966">
    <property type="entry name" value="BETA-SITE APP-CLEAVING ENZYME, ISOFORM A-RELATED"/>
    <property type="match status" value="1"/>
</dbReference>
<evidence type="ECO:0000256" key="6">
    <source>
        <dbReference type="RuleBase" id="RU000454"/>
    </source>
</evidence>
<organism evidence="9 10">
    <name type="scientific">Gomphillus americanus</name>
    <dbReference type="NCBI Taxonomy" id="1940652"/>
    <lineage>
        <taxon>Eukaryota</taxon>
        <taxon>Fungi</taxon>
        <taxon>Dikarya</taxon>
        <taxon>Ascomycota</taxon>
        <taxon>Pezizomycotina</taxon>
        <taxon>Lecanoromycetes</taxon>
        <taxon>OSLEUM clade</taxon>
        <taxon>Ostropomycetidae</taxon>
        <taxon>Ostropales</taxon>
        <taxon>Graphidaceae</taxon>
        <taxon>Gomphilloideae</taxon>
        <taxon>Gomphillus</taxon>
    </lineage>
</organism>
<dbReference type="EMBL" id="CAJPDQ010000004">
    <property type="protein sequence ID" value="CAF9907905.1"/>
    <property type="molecule type" value="Genomic_DNA"/>
</dbReference>
<dbReference type="PRINTS" id="PR00792">
    <property type="entry name" value="PEPSIN"/>
</dbReference>
<keyword evidence="10" id="KW-1185">Reference proteome</keyword>
<keyword evidence="2 6" id="KW-0645">Protease</keyword>
<feature type="signal peptide" evidence="7">
    <location>
        <begin position="1"/>
        <end position="20"/>
    </location>
</feature>
<dbReference type="GO" id="GO:0004190">
    <property type="term" value="F:aspartic-type endopeptidase activity"/>
    <property type="evidence" value="ECO:0007669"/>
    <property type="project" value="UniProtKB-KW"/>
</dbReference>
<evidence type="ECO:0000256" key="7">
    <source>
        <dbReference type="SAM" id="SignalP"/>
    </source>
</evidence>
<keyword evidence="4 6" id="KW-0378">Hydrolase</keyword>
<keyword evidence="3 6" id="KW-0064">Aspartyl protease</keyword>
<dbReference type="OrthoDB" id="2747330at2759"/>
<evidence type="ECO:0000313" key="9">
    <source>
        <dbReference type="EMBL" id="CAF9907905.1"/>
    </source>
</evidence>
<feature type="chain" id="PRO_5034549960" description="Peptidase A1 domain-containing protein" evidence="7">
    <location>
        <begin position="21"/>
        <end position="366"/>
    </location>
</feature>
<dbReference type="SUPFAM" id="SSF50630">
    <property type="entry name" value="Acid proteases"/>
    <property type="match status" value="1"/>
</dbReference>
<evidence type="ECO:0000259" key="8">
    <source>
        <dbReference type="PROSITE" id="PS51767"/>
    </source>
</evidence>
<dbReference type="PROSITE" id="PS00141">
    <property type="entry name" value="ASP_PROTEASE"/>
    <property type="match status" value="1"/>
</dbReference>
<dbReference type="PROSITE" id="PS51767">
    <property type="entry name" value="PEPTIDASE_A1"/>
    <property type="match status" value="1"/>
</dbReference>
<comment type="caution">
    <text evidence="9">The sequence shown here is derived from an EMBL/GenBank/DDBJ whole genome shotgun (WGS) entry which is preliminary data.</text>
</comment>
<protein>
    <recommendedName>
        <fullName evidence="8">Peptidase A1 domain-containing protein</fullName>
    </recommendedName>
</protein>
<dbReference type="InterPro" id="IPR001461">
    <property type="entry name" value="Aspartic_peptidase_A1"/>
</dbReference>
<evidence type="ECO:0000256" key="1">
    <source>
        <dbReference type="ARBA" id="ARBA00007447"/>
    </source>
</evidence>
<keyword evidence="5" id="KW-1015">Disulfide bond</keyword>
<dbReference type="InterPro" id="IPR034163">
    <property type="entry name" value="Aspergillopepsin-like_cat_dom"/>
</dbReference>
<dbReference type="Gene3D" id="2.40.70.10">
    <property type="entry name" value="Acid Proteases"/>
    <property type="match status" value="2"/>
</dbReference>
<feature type="disulfide bond" evidence="5">
    <location>
        <begin position="287"/>
        <end position="322"/>
    </location>
</feature>
<dbReference type="CDD" id="cd06097">
    <property type="entry name" value="Aspergillopepsin_like"/>
    <property type="match status" value="1"/>
</dbReference>